<dbReference type="Pfam" id="PF00626">
    <property type="entry name" value="Gelsolin"/>
    <property type="match status" value="3"/>
</dbReference>
<dbReference type="SUPFAM" id="SSF52058">
    <property type="entry name" value="L domain-like"/>
    <property type="match status" value="1"/>
</dbReference>
<dbReference type="GO" id="GO:0005634">
    <property type="term" value="C:nucleus"/>
    <property type="evidence" value="ECO:0007669"/>
    <property type="project" value="TreeGrafter"/>
</dbReference>
<dbReference type="InterPro" id="IPR035899">
    <property type="entry name" value="DBL_dom_sf"/>
</dbReference>
<dbReference type="PANTHER" id="PTHR11977:SF51">
    <property type="entry name" value="PROTEIN FLIGHTLESS-1 HOMOLOG"/>
    <property type="match status" value="1"/>
</dbReference>
<dbReference type="GO" id="GO:0005546">
    <property type="term" value="F:phosphatidylinositol-4,5-bisphosphate binding"/>
    <property type="evidence" value="ECO:0007669"/>
    <property type="project" value="TreeGrafter"/>
</dbReference>
<accession>A0A504WV47</accession>
<evidence type="ECO:0000259" key="5">
    <source>
        <dbReference type="PROSITE" id="PS50003"/>
    </source>
</evidence>
<dbReference type="PRINTS" id="PR00597">
    <property type="entry name" value="GELSOLIN"/>
</dbReference>
<dbReference type="InterPro" id="IPR028119">
    <property type="entry name" value="Snapin/Pallidin/Snn1"/>
</dbReference>
<dbReference type="PANTHER" id="PTHR11977">
    <property type="entry name" value="VILLIN"/>
    <property type="match status" value="1"/>
</dbReference>
<dbReference type="Proteomes" id="UP000316759">
    <property type="component" value="Unassembled WGS sequence"/>
</dbReference>
<dbReference type="InterPro" id="IPR007122">
    <property type="entry name" value="Villin/Gelsolin"/>
</dbReference>
<dbReference type="InterPro" id="IPR003591">
    <property type="entry name" value="Leu-rich_rpt_typical-subtyp"/>
</dbReference>
<protein>
    <submittedName>
        <fullName evidence="7">Protein flightless-1</fullName>
    </submittedName>
</protein>
<dbReference type="SUPFAM" id="SSF50729">
    <property type="entry name" value="PH domain-like"/>
    <property type="match status" value="1"/>
</dbReference>
<dbReference type="PROSITE" id="PS50010">
    <property type="entry name" value="DH_2"/>
    <property type="match status" value="1"/>
</dbReference>
<dbReference type="SUPFAM" id="SSF55753">
    <property type="entry name" value="Actin depolymerizing proteins"/>
    <property type="match status" value="6"/>
</dbReference>
<feature type="region of interest" description="Disordered" evidence="4">
    <location>
        <begin position="917"/>
        <end position="938"/>
    </location>
</feature>
<organism evidence="7 8">
    <name type="scientific">Fasciola gigantica</name>
    <name type="common">Giant liver fluke</name>
    <dbReference type="NCBI Taxonomy" id="46835"/>
    <lineage>
        <taxon>Eukaryota</taxon>
        <taxon>Metazoa</taxon>
        <taxon>Spiralia</taxon>
        <taxon>Lophotrochozoa</taxon>
        <taxon>Platyhelminthes</taxon>
        <taxon>Trematoda</taxon>
        <taxon>Digenea</taxon>
        <taxon>Plagiorchiida</taxon>
        <taxon>Echinostomata</taxon>
        <taxon>Echinostomatoidea</taxon>
        <taxon>Fasciolidae</taxon>
        <taxon>Fasciola</taxon>
    </lineage>
</organism>
<dbReference type="InterPro" id="IPR000219">
    <property type="entry name" value="DH_dom"/>
</dbReference>
<name>A0A504WV47_FASGI</name>
<dbReference type="Pfam" id="PF14712">
    <property type="entry name" value="Snapin_Pallidin"/>
    <property type="match status" value="1"/>
</dbReference>
<dbReference type="InterPro" id="IPR001611">
    <property type="entry name" value="Leu-rich_rpt"/>
</dbReference>
<feature type="domain" description="PH" evidence="5">
    <location>
        <begin position="869"/>
        <end position="1037"/>
    </location>
</feature>
<dbReference type="Pfam" id="PF13855">
    <property type="entry name" value="LRR_8"/>
    <property type="match status" value="2"/>
</dbReference>
<dbReference type="InterPro" id="IPR036865">
    <property type="entry name" value="CRAL-TRIO_dom_sf"/>
</dbReference>
<dbReference type="GO" id="GO:0005737">
    <property type="term" value="C:cytoplasm"/>
    <property type="evidence" value="ECO:0007669"/>
    <property type="project" value="TreeGrafter"/>
</dbReference>
<evidence type="ECO:0000313" key="8">
    <source>
        <dbReference type="Proteomes" id="UP000316759"/>
    </source>
</evidence>
<dbReference type="SMART" id="SM00369">
    <property type="entry name" value="LRR_TYP"/>
    <property type="match status" value="10"/>
</dbReference>
<feature type="region of interest" description="Disordered" evidence="4">
    <location>
        <begin position="1050"/>
        <end position="1075"/>
    </location>
</feature>
<evidence type="ECO:0000256" key="4">
    <source>
        <dbReference type="SAM" id="MobiDB-lite"/>
    </source>
</evidence>
<dbReference type="GO" id="GO:0030239">
    <property type="term" value="P:myofibril assembly"/>
    <property type="evidence" value="ECO:0007669"/>
    <property type="project" value="TreeGrafter"/>
</dbReference>
<dbReference type="STRING" id="46835.A0A504WV47"/>
<feature type="domain" description="DH" evidence="6">
    <location>
        <begin position="729"/>
        <end position="860"/>
    </location>
</feature>
<feature type="coiled-coil region" evidence="3">
    <location>
        <begin position="1717"/>
        <end position="1744"/>
    </location>
</feature>
<dbReference type="GO" id="GO:0005085">
    <property type="term" value="F:guanyl-nucleotide exchange factor activity"/>
    <property type="evidence" value="ECO:0007669"/>
    <property type="project" value="InterPro"/>
</dbReference>
<gene>
    <name evidence="7" type="ORF">FGIG_06914</name>
</gene>
<dbReference type="GO" id="GO:0015629">
    <property type="term" value="C:actin cytoskeleton"/>
    <property type="evidence" value="ECO:0007669"/>
    <property type="project" value="TreeGrafter"/>
</dbReference>
<dbReference type="InterPro" id="IPR011993">
    <property type="entry name" value="PH-like_dom_sf"/>
</dbReference>
<dbReference type="Gene3D" id="1.20.900.10">
    <property type="entry name" value="Dbl homology (DH) domain"/>
    <property type="match status" value="1"/>
</dbReference>
<dbReference type="Gene3D" id="3.40.20.10">
    <property type="entry name" value="Severin"/>
    <property type="match status" value="6"/>
</dbReference>
<sequence length="2595" mass="294315">MSPSYANNWSVHQLSFLFGFQSIETRSSMPTVPLNEIKVEEIAELLRTKYAIFTGGHDREFRSLVIFPDYQTENLAEESFVLLLQYLSTMNSTHSSVHAFVILIDRRTGDWKSVKTIVSRLNTTFPASIDHIYVIKPQGFVQRFFVEKTVSWIREESRFPITFVDKLEELSPFIDSVHLPTDMGGQLCFNIENWLRDRAQFEQFRDRVTLLCERAQQLLDQFGQPSPPVVGVQLQVYLANPSYSPSLMVTWKNQRRKFLDAIDRCEADGLKLRQTLRDGPYYPGESSPVTANDQTGTSNWTHADENFDLPVDRVFHVINLEHTLVKLTETRSVFNQAWRQFTKRAGIIKLMADIEQRFVELEPLAGMWENLLESASDYFQSSRSIGRQLTNLSTRQPTSASLLTSVSRSSSFDGSCFGLIADPSESTTEDMYLEDLRAVVNRLTEADQLGAGLLPDLLALSKTTTWVVDYIRMEKSNISLDSETSGIEALTRFTFILDNDSDPGELDSPSSVGTVSSMSSLKLPTIQLPRNAERWASMFRRLLMLAQTKLPNSADQLNRLLQLYSEMNKARSWIRRGVELITPVISNDSFNSWSLEHCHQKLSELRAYYALREEGNLRGVTDPKFFHQRFSDIITMDLRISSNVSDSRSRHSSPSHSFPAASGSDVLVVCKSSEAVTSPADRFRLAWEELVETERSYVLWLQKDNTECGPLESGSGARSFPGTSPIPPFMRENQAWLLAPRIIDLYSTYCSSHDSAVQVAVHLERDRFYSAWINACNERLYSREQSAAGSHTTHTNDASDSVVRPLLKFSSRLITPVQRFQRYHLLIERLLRLSLTEADKQDLSEAHQTMLQVCETVNLTMRFRGLSIRPSELGRLLLHADFTVSRDDMRMISGKQRHVFLFTNVMLLTKFRPSATTSSPLLSSNSSVPNPLSSDFTPDGKERISSIASFTGPTSHLLVSNIANLAKTHILMSSVSGNSTGSLSSNELAQIGLTPSVRADRRRFAVWTANRAQTYIFHASDSTIRDRWVHSVNDLLMAQLRRLRDEAMQRHGPNSNRFSSPQRKVHTGNHTDRSCSLPLPSSLHFAKVTATSIRDSSGSFYMILESEQSSLRTLLLTPSSERPATTHQSIDNSVADISNSDLTIDSDKLSSIEQRREGEQELADGLLTVIKPNLERLDQAAFNLDGSQTELRNQLNSLIEILNRVESIHQCPVDLEPYVYRLGIYKTRILRVHSLLQRLQAVIQYLRGLDLTGVHFGPDDPVQAAMDGHSTTRGSSRSSTTTTLWPKTDVLASMCRLQWLKLRDTGLTEDQLPAELAKLAQLENLSISRNALTHLSALEDWSTLLPSLRSLNCRKNNLTDVDAIPVSIFECANLQVVDFSCNRLTSVPRGIEKAKGLLVLNLSRNAITSVPSELFVQCTDLMLLDLSDNQLDSLPAQLRRCGSLQQLILSNNPLRLAHLRAVSSLKQLEVLHLASAQRTLDNIPTDLDKLERLIELDLSDNALTRVPEPVLALRSLRKLNLARNQINDLSQVTDNWPKLEYLNVGYNQLAQLPSGMTRLVKLRKLYMNNNRLAFAGIPSGIGKLQDLEIFDASYNELENIPESLCRCGRLKRLNLNSNRLLTLPDAIHYLRETLETFDVDNNPQLKFPPKPPEMQKGAGLAYYNIDFSLDAQLRQICGKPPESADASRHAKDTASRLRRLCRRRGDGAGEGDSRCVLEGMQRIAREKEELLRKREEEAEEESKMIAVKRWQDQLNKPHLDYSGIFDEDTGSVEGLEMWEIDEFYPKRVEDDVAHGRLLDGDCYIVLQTKRTPNQTLDWVIYYWIGLNASRDKQTCAAVHAVNLRNFLGAEGRTFREEQNEESEEFLALFGGNLMILGGAHGETGFFHVEEQNVNVKLYRLFGLEKRLLIVSMPLTPLSLDPKFCYLIDGHSQLFLWLGSESRLMVRTKGRLLAEKISVRERRGEATIHLEPQGRESNTFWAVIMGVWVPPALPNLVSISESENGSGGVTANASVTDGSQVTKTHPLPPEVDQPQNVPRDFIPVDWRLPQPILYDVELPLGQLSKRVLDPKHVYLLDSGGELFVWMGEKSTRFLRFAGCKLAQELTDLMPRGCFGGAESQLAVVLFAATDLSSAARLTFVRPAPQICSQGAENQIFRAQFHDWEEAIAVDFTRTVESVAKRGVDMNAILEKYKPATDLRVLLTPRERALEWNEAMQLMSDWNEELVEPIGPDLIPNTALQQFIMIEGKWVPVEQQWFGHFFSQDSYIDFDDEQSSADPEGGANTGEVDEPSEEERTKTVVYFWQGREASELNWLTFNFSLRKDMETRLSTNPNENGRPLKVEFKRVRQQQEDLVFLAHFQRQLIIHSGHYRDRLSSARQDKVQMYYMRANGNAISTRSIEVPPSSSFMNTYFCYIVKVPGIIFAPDRNDFKHQPPPLVWLWIGKHAHPDDRELLEKIGKRIYKDPDTRFEILYEATENELFWKCVGNKRQVDQSADFLQYGRLFRLSNDQGYFCASEKCSDFCQDDLADDDVMMLDTGNQISSPSLFFLVCLLLTRVCKWSSMLYVREHQNRVQLSVILVSVDNIEDQFHGTLDLI</sequence>
<dbReference type="OrthoDB" id="20529at2759"/>
<feature type="compositionally biased region" description="Polar residues" evidence="4">
    <location>
        <begin position="287"/>
        <end position="301"/>
    </location>
</feature>
<dbReference type="GO" id="GO:0051014">
    <property type="term" value="P:actin filament severing"/>
    <property type="evidence" value="ECO:0007669"/>
    <property type="project" value="TreeGrafter"/>
</dbReference>
<dbReference type="Pfam" id="PF00621">
    <property type="entry name" value="RhoGEF"/>
    <property type="match status" value="1"/>
</dbReference>
<dbReference type="InterPro" id="IPR001251">
    <property type="entry name" value="CRAL-TRIO_dom"/>
</dbReference>
<feature type="region of interest" description="Disordered" evidence="4">
    <location>
        <begin position="2270"/>
        <end position="2294"/>
    </location>
</feature>
<feature type="compositionally biased region" description="Polar residues" evidence="4">
    <location>
        <begin position="1052"/>
        <end position="1062"/>
    </location>
</feature>
<evidence type="ECO:0000256" key="3">
    <source>
        <dbReference type="SAM" id="Coils"/>
    </source>
</evidence>
<keyword evidence="3" id="KW-0175">Coiled coil</keyword>
<dbReference type="Gene3D" id="2.30.29.30">
    <property type="entry name" value="Pleckstrin-homology domain (PH domain)/Phosphotyrosine-binding domain (PTB)"/>
    <property type="match status" value="1"/>
</dbReference>
<dbReference type="SUPFAM" id="SSF52087">
    <property type="entry name" value="CRAL/TRIO domain"/>
    <property type="match status" value="1"/>
</dbReference>
<keyword evidence="2" id="KW-0677">Repeat</keyword>
<reference evidence="7 8" key="1">
    <citation type="submission" date="2019-04" db="EMBL/GenBank/DDBJ databases">
        <title>Annotation for the trematode Fasciola gigantica.</title>
        <authorList>
            <person name="Choi Y.-J."/>
        </authorList>
    </citation>
    <scope>NUCLEOTIDE SEQUENCE [LARGE SCALE GENOMIC DNA]</scope>
    <source>
        <strain evidence="7">Uganda_cow_1</strain>
    </source>
</reference>
<evidence type="ECO:0000313" key="7">
    <source>
        <dbReference type="EMBL" id="TPP39694.1"/>
    </source>
</evidence>
<dbReference type="GO" id="GO:0008154">
    <property type="term" value="P:actin polymerization or depolymerization"/>
    <property type="evidence" value="ECO:0007669"/>
    <property type="project" value="TreeGrafter"/>
</dbReference>
<evidence type="ECO:0000256" key="1">
    <source>
        <dbReference type="ARBA" id="ARBA00022614"/>
    </source>
</evidence>
<keyword evidence="1" id="KW-0433">Leucine-rich repeat</keyword>
<dbReference type="InterPro" id="IPR007123">
    <property type="entry name" value="Gelsolin-like_dom"/>
</dbReference>
<evidence type="ECO:0000259" key="6">
    <source>
        <dbReference type="PROSITE" id="PS50010"/>
    </source>
</evidence>
<dbReference type="SMART" id="SM00233">
    <property type="entry name" value="PH"/>
    <property type="match status" value="1"/>
</dbReference>
<comment type="caution">
    <text evidence="7">The sequence shown here is derived from an EMBL/GenBank/DDBJ whole genome shotgun (WGS) entry which is preliminary data.</text>
</comment>
<dbReference type="GO" id="GO:0051015">
    <property type="term" value="F:actin filament binding"/>
    <property type="evidence" value="ECO:0007669"/>
    <property type="project" value="InterPro"/>
</dbReference>
<dbReference type="Gene3D" id="3.40.525.10">
    <property type="entry name" value="CRAL-TRIO lipid binding domain"/>
    <property type="match status" value="1"/>
</dbReference>
<dbReference type="PROSITE" id="PS50003">
    <property type="entry name" value="PH_DOMAIN"/>
    <property type="match status" value="1"/>
</dbReference>
<keyword evidence="8" id="KW-1185">Reference proteome</keyword>
<dbReference type="CDD" id="cd11280">
    <property type="entry name" value="gelsolin_like"/>
    <property type="match status" value="1"/>
</dbReference>
<dbReference type="Pfam" id="PF13716">
    <property type="entry name" value="CRAL_TRIO_2"/>
    <property type="match status" value="1"/>
</dbReference>
<dbReference type="SMART" id="SM00262">
    <property type="entry name" value="GEL"/>
    <property type="match status" value="4"/>
</dbReference>
<dbReference type="PROSITE" id="PS51450">
    <property type="entry name" value="LRR"/>
    <property type="match status" value="4"/>
</dbReference>
<evidence type="ECO:0000256" key="2">
    <source>
        <dbReference type="ARBA" id="ARBA00022737"/>
    </source>
</evidence>
<dbReference type="Gene3D" id="3.80.10.10">
    <property type="entry name" value="Ribonuclease Inhibitor"/>
    <property type="match status" value="3"/>
</dbReference>
<dbReference type="SUPFAM" id="SSF48065">
    <property type="entry name" value="DBL homology domain (DH-domain)"/>
    <property type="match status" value="1"/>
</dbReference>
<dbReference type="InterPro" id="IPR029006">
    <property type="entry name" value="ADF-H/Gelsolin-like_dom_sf"/>
</dbReference>
<dbReference type="InterPro" id="IPR032675">
    <property type="entry name" value="LRR_dom_sf"/>
</dbReference>
<feature type="region of interest" description="Disordered" evidence="4">
    <location>
        <begin position="278"/>
        <end position="301"/>
    </location>
</feature>
<feature type="compositionally biased region" description="Low complexity" evidence="4">
    <location>
        <begin position="918"/>
        <end position="934"/>
    </location>
</feature>
<dbReference type="GO" id="GO:0051016">
    <property type="term" value="P:barbed-end actin filament capping"/>
    <property type="evidence" value="ECO:0007669"/>
    <property type="project" value="TreeGrafter"/>
</dbReference>
<proteinExistence type="predicted"/>
<dbReference type="EMBL" id="SUNJ01015903">
    <property type="protein sequence ID" value="TPP39694.1"/>
    <property type="molecule type" value="Genomic_DNA"/>
</dbReference>
<dbReference type="InterPro" id="IPR001849">
    <property type="entry name" value="PH_domain"/>
</dbReference>
<dbReference type="SMART" id="SM00364">
    <property type="entry name" value="LRR_BAC"/>
    <property type="match status" value="8"/>
</dbReference>
<dbReference type="CDD" id="cd00170">
    <property type="entry name" value="SEC14"/>
    <property type="match status" value="1"/>
</dbReference>